<feature type="compositionally biased region" description="Basic and acidic residues" evidence="5">
    <location>
        <begin position="550"/>
        <end position="572"/>
    </location>
</feature>
<dbReference type="Pfam" id="PF16326">
    <property type="entry name" value="ABC_tran_CTD"/>
    <property type="match status" value="1"/>
</dbReference>
<dbReference type="InterPro" id="IPR037118">
    <property type="entry name" value="Val-tRNA_synth_C_sf"/>
</dbReference>
<evidence type="ECO:0000313" key="7">
    <source>
        <dbReference type="EMBL" id="NME10574.1"/>
    </source>
</evidence>
<dbReference type="CDD" id="cd03221">
    <property type="entry name" value="ABCF_EF-3"/>
    <property type="match status" value="2"/>
</dbReference>
<feature type="region of interest" description="Disordered" evidence="5">
    <location>
        <begin position="545"/>
        <end position="572"/>
    </location>
</feature>
<dbReference type="PROSITE" id="PS00211">
    <property type="entry name" value="ABC_TRANSPORTER_1"/>
    <property type="match status" value="2"/>
</dbReference>
<dbReference type="RefSeq" id="WP_150841850.1">
    <property type="nucleotide sequence ID" value="NZ_JABAFD010000009.1"/>
</dbReference>
<dbReference type="SUPFAM" id="SSF52540">
    <property type="entry name" value="P-loop containing nucleoside triphosphate hydrolases"/>
    <property type="match status" value="2"/>
</dbReference>
<dbReference type="InterPro" id="IPR051309">
    <property type="entry name" value="ABCF_ATPase"/>
</dbReference>
<gene>
    <name evidence="7" type="ORF">HF875_13645</name>
</gene>
<feature type="domain" description="ABC transporter" evidence="6">
    <location>
        <begin position="4"/>
        <end position="263"/>
    </location>
</feature>
<keyword evidence="2" id="KW-0547">Nucleotide-binding</keyword>
<evidence type="ECO:0000256" key="2">
    <source>
        <dbReference type="ARBA" id="ARBA00022741"/>
    </source>
</evidence>
<dbReference type="GO" id="GO:0003677">
    <property type="term" value="F:DNA binding"/>
    <property type="evidence" value="ECO:0007669"/>
    <property type="project" value="InterPro"/>
</dbReference>
<dbReference type="FunFam" id="3.40.50.300:FF:000011">
    <property type="entry name" value="Putative ABC transporter ATP-binding component"/>
    <property type="match status" value="1"/>
</dbReference>
<sequence length="637" mass="73446">MIVLSCNNLNKSFGIDTILENISFTVNEGDKVGIIGVNGTGKTTLFKVLSGIYGYDSGDIYLGKGVEIGYLEQNTNFQSEKTIYEEVLEVFSDLMDMENYIRDLEIKIAEEGSNPNSKILDKLMNEYSQKLELFSELNGYGYKSEVKGILKGLGFSDSDMETPINILSGGEKTRVLLSKLLLKNPSLLLLDEPTNHLDSDAIEWLEVFLKQYKGTVIIISHDRYFLDQVVNRVFEIHNKRLKTYNGNYSKFIELSKVEKELEVKKYEDQQKEIKKQEESIDRLKAYGREKHLKRARSKEKMLDKVDVLDKPDVFRKKASIQFSPSVSSGNDVLQVEDLSMGYGERILFKDINFNIYRGEKVALIGANGIGKSTLFKIIMNEIIPLTGTAKLGANVHVDYFHQEQKTLNLDNTIIDEIWNDHPSLNQTTLRNMLGSFLFEDEEVFKKISTLSGGERARVAILKLILSNSNFLLLDEPTNHLDIDSKEVLEEALLNYTGTLFTISHDRYFLNTVVDKILVLDSDGITEYLGNYNYYMDKKKQTLEMNSMETTEEKTKTQLKDEKRKEREQRELEKKARVKRQNIEKEIEEIELEIEELNVLMCQEEIYSNPEKSKEVSQNKTSLEDRLNNLYEEWEQLM</sequence>
<evidence type="ECO:0000256" key="3">
    <source>
        <dbReference type="ARBA" id="ARBA00022840"/>
    </source>
</evidence>
<dbReference type="Pfam" id="PF00005">
    <property type="entry name" value="ABC_tran"/>
    <property type="match status" value="2"/>
</dbReference>
<dbReference type="Pfam" id="PF12848">
    <property type="entry name" value="ABC_tran_Xtn"/>
    <property type="match status" value="1"/>
</dbReference>
<dbReference type="PROSITE" id="PS50893">
    <property type="entry name" value="ABC_TRANSPORTER_2"/>
    <property type="match status" value="2"/>
</dbReference>
<evidence type="ECO:0000256" key="1">
    <source>
        <dbReference type="ARBA" id="ARBA00022737"/>
    </source>
</evidence>
<protein>
    <submittedName>
        <fullName evidence="7">ABC-F family ATP-binding cassette domain-containing protein</fullName>
    </submittedName>
</protein>
<dbReference type="PANTHER" id="PTHR42855:SF2">
    <property type="entry name" value="DRUG RESISTANCE ABC TRANSPORTER,ATP-BINDING PROTEIN"/>
    <property type="match status" value="1"/>
</dbReference>
<dbReference type="Proteomes" id="UP000573963">
    <property type="component" value="Unassembled WGS sequence"/>
</dbReference>
<feature type="coiled-coil region" evidence="4">
    <location>
        <begin position="256"/>
        <end position="286"/>
    </location>
</feature>
<keyword evidence="4" id="KW-0175">Coiled coil</keyword>
<dbReference type="FunFam" id="3.40.50.300:FF:000309">
    <property type="entry name" value="ABC transporter ATP-binding protein"/>
    <property type="match status" value="1"/>
</dbReference>
<dbReference type="InterPro" id="IPR032524">
    <property type="entry name" value="ABC_tran_C"/>
</dbReference>
<dbReference type="Gene3D" id="1.10.287.380">
    <property type="entry name" value="Valyl-tRNA synthetase, C-terminal domain"/>
    <property type="match status" value="1"/>
</dbReference>
<dbReference type="EMBL" id="JABAFD010000009">
    <property type="protein sequence ID" value="NME10574.1"/>
    <property type="molecule type" value="Genomic_DNA"/>
</dbReference>
<dbReference type="GO" id="GO:0016887">
    <property type="term" value="F:ATP hydrolysis activity"/>
    <property type="evidence" value="ECO:0007669"/>
    <property type="project" value="InterPro"/>
</dbReference>
<dbReference type="AlphaFoldDB" id="A0AA44DNC3"/>
<dbReference type="InterPro" id="IPR017871">
    <property type="entry name" value="ABC_transporter-like_CS"/>
</dbReference>
<dbReference type="InterPro" id="IPR027417">
    <property type="entry name" value="P-loop_NTPase"/>
</dbReference>
<keyword evidence="3 7" id="KW-0067">ATP-binding</keyword>
<evidence type="ECO:0000259" key="6">
    <source>
        <dbReference type="PROSITE" id="PS50893"/>
    </source>
</evidence>
<name>A0AA44DNC3_PARBF</name>
<dbReference type="SMART" id="SM00382">
    <property type="entry name" value="AAA"/>
    <property type="match status" value="2"/>
</dbReference>
<evidence type="ECO:0000313" key="8">
    <source>
        <dbReference type="Proteomes" id="UP000573963"/>
    </source>
</evidence>
<evidence type="ECO:0000256" key="4">
    <source>
        <dbReference type="SAM" id="Coils"/>
    </source>
</evidence>
<dbReference type="GO" id="GO:0005524">
    <property type="term" value="F:ATP binding"/>
    <property type="evidence" value="ECO:0007669"/>
    <property type="project" value="UniProtKB-KW"/>
</dbReference>
<proteinExistence type="predicted"/>
<evidence type="ECO:0000256" key="5">
    <source>
        <dbReference type="SAM" id="MobiDB-lite"/>
    </source>
</evidence>
<reference evidence="7 8" key="1">
    <citation type="submission" date="2020-04" db="EMBL/GenBank/DDBJ databases">
        <authorList>
            <person name="Hitch T.C.A."/>
            <person name="Wylensek D."/>
            <person name="Clavel T."/>
        </authorList>
    </citation>
    <scope>NUCLEOTIDE SEQUENCE [LARGE SCALE GENOMIC DNA]</scope>
    <source>
        <strain evidence="7 8">Med78_4-601-WT-2</strain>
    </source>
</reference>
<dbReference type="InterPro" id="IPR032781">
    <property type="entry name" value="ABC_tran_Xtn"/>
</dbReference>
<dbReference type="Gene3D" id="3.40.50.300">
    <property type="entry name" value="P-loop containing nucleotide triphosphate hydrolases"/>
    <property type="match status" value="2"/>
</dbReference>
<keyword evidence="1" id="KW-0677">Repeat</keyword>
<dbReference type="InterPro" id="IPR003439">
    <property type="entry name" value="ABC_transporter-like_ATP-bd"/>
</dbReference>
<comment type="caution">
    <text evidence="7">The sequence shown here is derived from an EMBL/GenBank/DDBJ whole genome shotgun (WGS) entry which is preliminary data.</text>
</comment>
<organism evidence="7 8">
    <name type="scientific">Paraclostridium bifermentans</name>
    <name type="common">Clostridium bifermentans</name>
    <dbReference type="NCBI Taxonomy" id="1490"/>
    <lineage>
        <taxon>Bacteria</taxon>
        <taxon>Bacillati</taxon>
        <taxon>Bacillota</taxon>
        <taxon>Clostridia</taxon>
        <taxon>Peptostreptococcales</taxon>
        <taxon>Peptostreptococcaceae</taxon>
        <taxon>Paraclostridium</taxon>
    </lineage>
</organism>
<dbReference type="InterPro" id="IPR003593">
    <property type="entry name" value="AAA+_ATPase"/>
</dbReference>
<accession>A0AA44DNC3</accession>
<feature type="domain" description="ABC transporter" evidence="6">
    <location>
        <begin position="333"/>
        <end position="547"/>
    </location>
</feature>
<dbReference type="PANTHER" id="PTHR42855">
    <property type="entry name" value="ABC TRANSPORTER ATP-BINDING SUBUNIT"/>
    <property type="match status" value="1"/>
</dbReference>